<feature type="compositionally biased region" description="Basic residues" evidence="1">
    <location>
        <begin position="437"/>
        <end position="446"/>
    </location>
</feature>
<proteinExistence type="predicted"/>
<dbReference type="OrthoDB" id="10434680at2759"/>
<dbReference type="AlphaFoldDB" id="A0A9N9LWL3"/>
<feature type="region of interest" description="Disordered" evidence="1">
    <location>
        <begin position="60"/>
        <end position="103"/>
    </location>
</feature>
<accession>A0A9N9LWL3</accession>
<sequence>MSAKPTLRVLYLGEAPFPERLAQVESILKDCIESEIAVQNTDNIESLLKSLNYIIQSAEAGDSTKSSEGEEVVEHSVAEGQVTESTSGPKKHRTPGSQMKDEPACDWRREDCKILAQQRAHGVHSFKDLVVLLNRELRPLVERPLASLADRMLDVANALSGQEVMRRDPLTRMVVLSFVAKAVGASGVDNLTKLVKEGRETRIGNMFKADKEAHSREEILKLPLVAREFAYSYIKEIRPENKMGWKFVEKCTNKAQLIRQWEALAKTPENNWVFLEWRKDKGGRLPKYVNIVAVIKQAIILSQHPHLAVNSVEYKQHQRTMSKVINEARPYFDLEEALGRGVWLFTPPFKQATISSRGQGIINQLAELVRRLLPDVVEYFDYADRNVYIQRNDIQRLDMDLSGPDLRELPRMYLWEPEAVMKATMGTEPNVSPGTPRFKRRKIQAS</sequence>
<feature type="region of interest" description="Disordered" evidence="1">
    <location>
        <begin position="426"/>
        <end position="446"/>
    </location>
</feature>
<protein>
    <submittedName>
        <fullName evidence="2">Uncharacterized protein</fullName>
    </submittedName>
</protein>
<reference evidence="2" key="1">
    <citation type="submission" date="2021-07" db="EMBL/GenBank/DDBJ databases">
        <authorList>
            <person name="Durling M."/>
        </authorList>
    </citation>
    <scope>NUCLEOTIDE SEQUENCE</scope>
</reference>
<evidence type="ECO:0000313" key="3">
    <source>
        <dbReference type="Proteomes" id="UP000701801"/>
    </source>
</evidence>
<evidence type="ECO:0000313" key="2">
    <source>
        <dbReference type="EMBL" id="CAG8981057.1"/>
    </source>
</evidence>
<name>A0A9N9LWL3_9HELO</name>
<dbReference type="Proteomes" id="UP000701801">
    <property type="component" value="Unassembled WGS sequence"/>
</dbReference>
<keyword evidence="3" id="KW-1185">Reference proteome</keyword>
<comment type="caution">
    <text evidence="2">The sequence shown here is derived from an EMBL/GenBank/DDBJ whole genome shotgun (WGS) entry which is preliminary data.</text>
</comment>
<dbReference type="EMBL" id="CAJVRM010000440">
    <property type="protein sequence ID" value="CAG8981057.1"/>
    <property type="molecule type" value="Genomic_DNA"/>
</dbReference>
<feature type="compositionally biased region" description="Basic and acidic residues" evidence="1">
    <location>
        <begin position="65"/>
        <end position="77"/>
    </location>
</feature>
<organism evidence="2 3">
    <name type="scientific">Hymenoscyphus albidus</name>
    <dbReference type="NCBI Taxonomy" id="595503"/>
    <lineage>
        <taxon>Eukaryota</taxon>
        <taxon>Fungi</taxon>
        <taxon>Dikarya</taxon>
        <taxon>Ascomycota</taxon>
        <taxon>Pezizomycotina</taxon>
        <taxon>Leotiomycetes</taxon>
        <taxon>Helotiales</taxon>
        <taxon>Helotiaceae</taxon>
        <taxon>Hymenoscyphus</taxon>
    </lineage>
</organism>
<gene>
    <name evidence="2" type="ORF">HYALB_00008211</name>
</gene>
<evidence type="ECO:0000256" key="1">
    <source>
        <dbReference type="SAM" id="MobiDB-lite"/>
    </source>
</evidence>